<name>A0ABN9ERT9_9NEOB</name>
<feature type="non-terminal residue" evidence="1">
    <location>
        <position position="62"/>
    </location>
</feature>
<keyword evidence="2" id="KW-1185">Reference proteome</keyword>
<comment type="caution">
    <text evidence="1">The sequence shown here is derived from an EMBL/GenBank/DDBJ whole genome shotgun (WGS) entry which is preliminary data.</text>
</comment>
<evidence type="ECO:0000313" key="1">
    <source>
        <dbReference type="EMBL" id="CAI9586521.1"/>
    </source>
</evidence>
<sequence>MGLVVWPQLEGRQFDTFVAKLQVPGGIARLTVTSMTPKGRGMMGLVVSQQLEGHQFEILVSR</sequence>
<reference evidence="1" key="1">
    <citation type="submission" date="2023-05" db="EMBL/GenBank/DDBJ databases">
        <authorList>
            <person name="Stuckert A."/>
        </authorList>
    </citation>
    <scope>NUCLEOTIDE SEQUENCE</scope>
</reference>
<accession>A0ABN9ERT9</accession>
<protein>
    <submittedName>
        <fullName evidence="1">Uncharacterized protein</fullName>
    </submittedName>
</protein>
<evidence type="ECO:0000313" key="2">
    <source>
        <dbReference type="Proteomes" id="UP001162483"/>
    </source>
</evidence>
<dbReference type="Proteomes" id="UP001162483">
    <property type="component" value="Unassembled WGS sequence"/>
</dbReference>
<gene>
    <name evidence="1" type="ORF">SPARVUS_LOCUS10382397</name>
</gene>
<organism evidence="1 2">
    <name type="scientific">Staurois parvus</name>
    <dbReference type="NCBI Taxonomy" id="386267"/>
    <lineage>
        <taxon>Eukaryota</taxon>
        <taxon>Metazoa</taxon>
        <taxon>Chordata</taxon>
        <taxon>Craniata</taxon>
        <taxon>Vertebrata</taxon>
        <taxon>Euteleostomi</taxon>
        <taxon>Amphibia</taxon>
        <taxon>Batrachia</taxon>
        <taxon>Anura</taxon>
        <taxon>Neobatrachia</taxon>
        <taxon>Ranoidea</taxon>
        <taxon>Ranidae</taxon>
        <taxon>Staurois</taxon>
    </lineage>
</organism>
<dbReference type="EMBL" id="CATNWA010015760">
    <property type="protein sequence ID" value="CAI9586521.1"/>
    <property type="molecule type" value="Genomic_DNA"/>
</dbReference>
<proteinExistence type="predicted"/>